<evidence type="ECO:0000256" key="5">
    <source>
        <dbReference type="ARBA" id="ARBA00023136"/>
    </source>
</evidence>
<dbReference type="PROSITE" id="PS00154">
    <property type="entry name" value="ATPASE_E1_E2"/>
    <property type="match status" value="1"/>
</dbReference>
<keyword evidence="9" id="KW-1185">Reference proteome</keyword>
<dbReference type="Gene3D" id="2.70.150.10">
    <property type="entry name" value="Calcium-transporting ATPase, cytoplasmic transduction domain A"/>
    <property type="match status" value="1"/>
</dbReference>
<dbReference type="SUPFAM" id="SSF81653">
    <property type="entry name" value="Calcium ATPase, transduction domain A"/>
    <property type="match status" value="1"/>
</dbReference>
<evidence type="ECO:0000259" key="7">
    <source>
        <dbReference type="Pfam" id="PF00122"/>
    </source>
</evidence>
<feature type="transmembrane region" description="Helical" evidence="6">
    <location>
        <begin position="623"/>
        <end position="647"/>
    </location>
</feature>
<dbReference type="SUPFAM" id="SSF56784">
    <property type="entry name" value="HAD-like"/>
    <property type="match status" value="1"/>
</dbReference>
<dbReference type="InterPro" id="IPR059000">
    <property type="entry name" value="ATPase_P-type_domA"/>
</dbReference>
<sequence>MIFLSFFKSKKNKLFLIVETARLIGVIIFESWRDMDMKELKGLTENEVSQRRASGQQNDYQEDATKSTKQIFSDNILTLFNFLNLGIGLCLLLVGAYSNMAYLAIIFVNITMGIYQEIHARNLVRRLSIVSQAEVTVIRDGKEQKIATKELVLGDLVKIGAGEQIPSDLQVVSGRAEANEALLTGESDLIVKETGAELLSGSFLTSGSVFATVIRVGADNYAVRLTNEAKTHKEIRSELVESIRKVSKFTSFVIIPLGIILFLEALFIRNASIQLSVVASAAALLGMLPKGLVLLISIALTTGVTKLAKKRILVQDMYSIETLAHVDTLCLDKTGTITEGKMSIQRVEPLNEAYEKMIPTIMGTYLAESSDNNVTMRALREYFEISNRYDVGEKLAFSSDRKWGAMEFPELGVIYVGAPERLVAEDQLPESLVEAQANGFRVLMLGLAPNQTLSSAEPQGVEPIALFEIDDPIRKNAQETLAYLHEEGVDLKVISGDNPFTVSNIARRAGLPNYQSYVDLSDLTEEAEVRKAAHQYTVFGRVSPQQKKLLVNELKASGRTVAMTGDGVNDVLALREADCSIAMAEGDGATRQIANLVLLDSDFTTLPEVLFEGRRVVNNVTKVSGIFFIKTIYSFILSILCAVTAIGFPFIPIQITLIDLAIEGYPSFFLSFENDKRKVDYRYLPTALVNALPNALLVAFNTVAIYLIGHSQGWTSGETTTLMYYLLIGISCLAVIKACLPFNPLRIFLAVTTVVGIYVAALLFHHLLEVNLGLGSTWPYFIGFMILNVALRLGYWKLGIQNRLLNKVNANKAPQIKVKENVI</sequence>
<evidence type="ECO:0000256" key="6">
    <source>
        <dbReference type="SAM" id="Phobius"/>
    </source>
</evidence>
<dbReference type="InterPro" id="IPR018303">
    <property type="entry name" value="ATPase_P-typ_P_site"/>
</dbReference>
<feature type="transmembrane region" description="Helical" evidence="6">
    <location>
        <begin position="274"/>
        <end position="301"/>
    </location>
</feature>
<dbReference type="SUPFAM" id="SSF81665">
    <property type="entry name" value="Calcium ATPase, transmembrane domain M"/>
    <property type="match status" value="1"/>
</dbReference>
<evidence type="ECO:0000256" key="3">
    <source>
        <dbReference type="ARBA" id="ARBA00022967"/>
    </source>
</evidence>
<feature type="transmembrane region" description="Helical" evidence="6">
    <location>
        <begin position="721"/>
        <end position="740"/>
    </location>
</feature>
<feature type="transmembrane region" description="Helical" evidence="6">
    <location>
        <begin position="249"/>
        <end position="268"/>
    </location>
</feature>
<organism evidence="8 9">
    <name type="scientific">Candidatus Enterococcus mangumiae</name>
    <dbReference type="NCBI Taxonomy" id="2230878"/>
    <lineage>
        <taxon>Bacteria</taxon>
        <taxon>Bacillati</taxon>
        <taxon>Bacillota</taxon>
        <taxon>Bacilli</taxon>
        <taxon>Lactobacillales</taxon>
        <taxon>Enterococcaceae</taxon>
        <taxon>Enterococcus</taxon>
    </lineage>
</organism>
<keyword evidence="4 6" id="KW-1133">Transmembrane helix</keyword>
<dbReference type="SFLD" id="SFLDG00002">
    <property type="entry name" value="C1.7:_P-type_atpase_like"/>
    <property type="match status" value="1"/>
</dbReference>
<feature type="transmembrane region" description="Helical" evidence="6">
    <location>
        <begin position="684"/>
        <end position="709"/>
    </location>
</feature>
<reference evidence="8 9" key="1">
    <citation type="submission" date="2024-03" db="EMBL/GenBank/DDBJ databases">
        <title>The Genome Sequence of Enterococcus sp. DIV1094.</title>
        <authorList>
            <consortium name="The Broad Institute Genomics Platform"/>
            <consortium name="The Broad Institute Microbial Omics Core"/>
            <consortium name="The Broad Institute Genomic Center for Infectious Diseases"/>
            <person name="Earl A."/>
            <person name="Manson A."/>
            <person name="Gilmore M."/>
            <person name="Schwartman J."/>
            <person name="Shea T."/>
            <person name="Abouelleil A."/>
            <person name="Cao P."/>
            <person name="Chapman S."/>
            <person name="Cusick C."/>
            <person name="Young S."/>
            <person name="Neafsey D."/>
            <person name="Nusbaum C."/>
            <person name="Birren B."/>
        </authorList>
    </citation>
    <scope>NUCLEOTIDE SEQUENCE [LARGE SCALE GENOMIC DNA]</scope>
    <source>
        <strain evidence="8 9">DIV1094</strain>
    </source>
</reference>
<feature type="transmembrane region" description="Helical" evidence="6">
    <location>
        <begin position="747"/>
        <end position="768"/>
    </location>
</feature>
<protein>
    <submittedName>
        <fullName evidence="8">Cation transporter E1-E2 family ATPase</fullName>
    </submittedName>
</protein>
<proteinExistence type="predicted"/>
<dbReference type="EMBL" id="CP147250">
    <property type="protein sequence ID" value="WYJ80708.1"/>
    <property type="molecule type" value="Genomic_DNA"/>
</dbReference>
<gene>
    <name evidence="8" type="ORF">DOK79_002291</name>
</gene>
<evidence type="ECO:0000313" key="8">
    <source>
        <dbReference type="EMBL" id="WYJ80708.1"/>
    </source>
</evidence>
<evidence type="ECO:0000256" key="1">
    <source>
        <dbReference type="ARBA" id="ARBA00004141"/>
    </source>
</evidence>
<dbReference type="InterPro" id="IPR023214">
    <property type="entry name" value="HAD_sf"/>
</dbReference>
<dbReference type="Gene3D" id="3.40.1110.10">
    <property type="entry name" value="Calcium-transporting ATPase, cytoplasmic domain N"/>
    <property type="match status" value="1"/>
</dbReference>
<evidence type="ECO:0000256" key="4">
    <source>
        <dbReference type="ARBA" id="ARBA00022989"/>
    </source>
</evidence>
<dbReference type="InterPro" id="IPR023298">
    <property type="entry name" value="ATPase_P-typ_TM_dom_sf"/>
</dbReference>
<accession>A0ABZ2SY94</accession>
<dbReference type="SFLD" id="SFLDF00027">
    <property type="entry name" value="p-type_atpase"/>
    <property type="match status" value="1"/>
</dbReference>
<dbReference type="InterPro" id="IPR023299">
    <property type="entry name" value="ATPase_P-typ_cyto_dom_N"/>
</dbReference>
<keyword evidence="3" id="KW-1278">Translocase</keyword>
<feature type="domain" description="P-type ATPase A" evidence="7">
    <location>
        <begin position="131"/>
        <end position="227"/>
    </location>
</feature>
<feature type="transmembrane region" description="Helical" evidence="6">
    <location>
        <begin position="780"/>
        <end position="798"/>
    </location>
</feature>
<dbReference type="NCBIfam" id="TIGR01494">
    <property type="entry name" value="ATPase_P-type"/>
    <property type="match status" value="2"/>
</dbReference>
<dbReference type="InterPro" id="IPR008250">
    <property type="entry name" value="ATPase_P-typ_transduc_dom_A_sf"/>
</dbReference>
<feature type="transmembrane region" description="Helical" evidence="6">
    <location>
        <begin position="653"/>
        <end position="672"/>
    </location>
</feature>
<comment type="subcellular location">
    <subcellularLocation>
        <location evidence="1">Membrane</location>
        <topology evidence="1">Multi-pass membrane protein</topology>
    </subcellularLocation>
</comment>
<dbReference type="Gene3D" id="1.20.1110.10">
    <property type="entry name" value="Calcium-transporting ATPase, transmembrane domain"/>
    <property type="match status" value="1"/>
</dbReference>
<keyword evidence="2 6" id="KW-0812">Transmembrane</keyword>
<keyword evidence="5 6" id="KW-0472">Membrane</keyword>
<dbReference type="Gene3D" id="3.40.50.1000">
    <property type="entry name" value="HAD superfamily/HAD-like"/>
    <property type="match status" value="1"/>
</dbReference>
<dbReference type="Pfam" id="PF00702">
    <property type="entry name" value="Hydrolase"/>
    <property type="match status" value="1"/>
</dbReference>
<dbReference type="SFLD" id="SFLDS00003">
    <property type="entry name" value="Haloacid_Dehalogenase"/>
    <property type="match status" value="1"/>
</dbReference>
<dbReference type="Pfam" id="PF00122">
    <property type="entry name" value="E1-E2_ATPase"/>
    <property type="match status" value="1"/>
</dbReference>
<dbReference type="CDD" id="cd02609">
    <property type="entry name" value="P-type_ATPase"/>
    <property type="match status" value="1"/>
</dbReference>
<evidence type="ECO:0000313" key="9">
    <source>
        <dbReference type="Proteomes" id="UP000664360"/>
    </source>
</evidence>
<dbReference type="InterPro" id="IPR044492">
    <property type="entry name" value="P_typ_ATPase_HD_dom"/>
</dbReference>
<name>A0ABZ2SY94_9ENTE</name>
<dbReference type="Proteomes" id="UP000664360">
    <property type="component" value="Chromosome"/>
</dbReference>
<evidence type="ECO:0000256" key="2">
    <source>
        <dbReference type="ARBA" id="ARBA00022692"/>
    </source>
</evidence>
<dbReference type="PRINTS" id="PR00121">
    <property type="entry name" value="NAKATPASE"/>
</dbReference>
<dbReference type="InterPro" id="IPR001757">
    <property type="entry name" value="P_typ_ATPase"/>
</dbReference>
<dbReference type="InterPro" id="IPR036412">
    <property type="entry name" value="HAD-like_sf"/>
</dbReference>
<dbReference type="PANTHER" id="PTHR42861">
    <property type="entry name" value="CALCIUM-TRANSPORTING ATPASE"/>
    <property type="match status" value="1"/>
</dbReference>
<dbReference type="PRINTS" id="PR00119">
    <property type="entry name" value="CATATPASE"/>
</dbReference>